<comment type="caution">
    <text evidence="2">The sequence shown here is derived from an EMBL/GenBank/DDBJ whole genome shotgun (WGS) entry which is preliminary data.</text>
</comment>
<feature type="chain" id="PRO_5042220491" evidence="1">
    <location>
        <begin position="22"/>
        <end position="92"/>
    </location>
</feature>
<evidence type="ECO:0000256" key="1">
    <source>
        <dbReference type="SAM" id="SignalP"/>
    </source>
</evidence>
<accession>A0AAD4L229</accession>
<dbReference type="RefSeq" id="XP_046077816.1">
    <property type="nucleotide sequence ID" value="XM_046221936.1"/>
</dbReference>
<proteinExistence type="predicted"/>
<dbReference type="EMBL" id="JAJTJA010000001">
    <property type="protein sequence ID" value="KAH8705195.1"/>
    <property type="molecule type" value="Genomic_DNA"/>
</dbReference>
<evidence type="ECO:0000313" key="2">
    <source>
        <dbReference type="EMBL" id="KAH8705195.1"/>
    </source>
</evidence>
<reference evidence="2" key="1">
    <citation type="submission" date="2021-12" db="EMBL/GenBank/DDBJ databases">
        <title>Convergent genome expansion in fungi linked to evolution of root-endophyte symbiosis.</title>
        <authorList>
            <consortium name="DOE Joint Genome Institute"/>
            <person name="Ke Y.-H."/>
            <person name="Bonito G."/>
            <person name="Liao H.-L."/>
            <person name="Looney B."/>
            <person name="Rojas-Flechas A."/>
            <person name="Nash J."/>
            <person name="Hameed K."/>
            <person name="Schadt C."/>
            <person name="Martin F."/>
            <person name="Crous P.W."/>
            <person name="Miettinen O."/>
            <person name="Magnuson J.K."/>
            <person name="Labbe J."/>
            <person name="Jacobson D."/>
            <person name="Doktycz M.J."/>
            <person name="Veneault-Fourrey C."/>
            <person name="Kuo A."/>
            <person name="Mondo S."/>
            <person name="Calhoun S."/>
            <person name="Riley R."/>
            <person name="Ohm R."/>
            <person name="LaButti K."/>
            <person name="Andreopoulos B."/>
            <person name="Pangilinan J."/>
            <person name="Nolan M."/>
            <person name="Tritt A."/>
            <person name="Clum A."/>
            <person name="Lipzen A."/>
            <person name="Daum C."/>
            <person name="Barry K."/>
            <person name="Grigoriev I.V."/>
            <person name="Vilgalys R."/>
        </authorList>
    </citation>
    <scope>NUCLEOTIDE SEQUENCE</scope>
    <source>
        <strain evidence="2">PMI_201</strain>
    </source>
</reference>
<evidence type="ECO:0000313" key="3">
    <source>
        <dbReference type="Proteomes" id="UP001201262"/>
    </source>
</evidence>
<sequence>MQFLTALTTLTTLLFTTLTLGAAIDTRDTNDLQQEVDNQLCSPKGSACGPTQGECCPTLNCFIPPRSGWEPAEYNFEQGAPNHPVASMTVLP</sequence>
<gene>
    <name evidence="2" type="ORF">BGW36DRAFT_456699</name>
</gene>
<keyword evidence="3" id="KW-1185">Reference proteome</keyword>
<dbReference type="Proteomes" id="UP001201262">
    <property type="component" value="Unassembled WGS sequence"/>
</dbReference>
<organism evidence="2 3">
    <name type="scientific">Talaromyces proteolyticus</name>
    <dbReference type="NCBI Taxonomy" id="1131652"/>
    <lineage>
        <taxon>Eukaryota</taxon>
        <taxon>Fungi</taxon>
        <taxon>Dikarya</taxon>
        <taxon>Ascomycota</taxon>
        <taxon>Pezizomycotina</taxon>
        <taxon>Eurotiomycetes</taxon>
        <taxon>Eurotiomycetidae</taxon>
        <taxon>Eurotiales</taxon>
        <taxon>Trichocomaceae</taxon>
        <taxon>Talaromyces</taxon>
        <taxon>Talaromyces sect. Bacilispori</taxon>
    </lineage>
</organism>
<dbReference type="AlphaFoldDB" id="A0AAD4L229"/>
<name>A0AAD4L229_9EURO</name>
<keyword evidence="1" id="KW-0732">Signal</keyword>
<feature type="signal peptide" evidence="1">
    <location>
        <begin position="1"/>
        <end position="21"/>
    </location>
</feature>
<dbReference type="GeneID" id="70252223"/>
<protein>
    <submittedName>
        <fullName evidence="2">Uncharacterized protein</fullName>
    </submittedName>
</protein>